<evidence type="ECO:0000313" key="2">
    <source>
        <dbReference type="Proteomes" id="UP000293764"/>
    </source>
</evidence>
<protein>
    <submittedName>
        <fullName evidence="1">DUF2252 domain-containing protein</fullName>
    </submittedName>
</protein>
<organism evidence="1 2">
    <name type="scientific">Pengzhenrongella frigida</name>
    <dbReference type="NCBI Taxonomy" id="1259133"/>
    <lineage>
        <taxon>Bacteria</taxon>
        <taxon>Bacillati</taxon>
        <taxon>Actinomycetota</taxon>
        <taxon>Actinomycetes</taxon>
        <taxon>Micrococcales</taxon>
        <taxon>Pengzhenrongella</taxon>
    </lineage>
</organism>
<proteinExistence type="predicted"/>
<dbReference type="Pfam" id="PF10009">
    <property type="entry name" value="DUF2252"/>
    <property type="match status" value="1"/>
</dbReference>
<dbReference type="RefSeq" id="WP_130103577.1">
    <property type="nucleotide sequence ID" value="NZ_SDWW01000042.1"/>
</dbReference>
<dbReference type="InterPro" id="IPR018721">
    <property type="entry name" value="DUF2252"/>
</dbReference>
<sequence length="472" mass="51180">MTSLAMNADDVPAGGVKERAARGKAARQFAPLDDHARFERSPTVDPMGILATQALTRVPELLPIRHGRMAASPFAFYRGAAGIMAADLSSTPSSGLRAQVCGDAHLSNFGLYLAPDRRMVFDVNDFDETLPGPWEWDVKRLVASVEIAGRERGFTDPERRKIALAAGSGYREAMRDFAGRPNASVWYARVDVQDLLRRRKSELTARQRSRTAAAVTKAGRRDSLQAARKITRLVDGERRLISDPPLLVPLEDLLPAAVADETLAGLTAMLSGYRRSLQHDRRALLDQFRLAHVAHKVVGVGSVGTRAWVILLVGRDDDDVLLLQAKEAQPSVLAPYVRPGRITHQGERVVRGQHLMQAATDIFLGTQRLTGPQGVRRDFYIRQLRDGKGSAAVAEMIPSGMAAYARLCAWTLARAHARSGDRVAIAGYLGSSGRFERAVADFAVGYADQNAADHAALVRAVAAGQIVASSGI</sequence>
<dbReference type="AlphaFoldDB" id="A0A4Q5N234"/>
<dbReference type="EMBL" id="SDWW01000042">
    <property type="protein sequence ID" value="RYV50101.1"/>
    <property type="molecule type" value="Genomic_DNA"/>
</dbReference>
<dbReference type="PANTHER" id="PTHR39441:SF1">
    <property type="entry name" value="DUF2252 DOMAIN-CONTAINING PROTEIN"/>
    <property type="match status" value="1"/>
</dbReference>
<dbReference type="PANTHER" id="PTHR39441">
    <property type="entry name" value="DUF2252 DOMAIN-CONTAINING PROTEIN"/>
    <property type="match status" value="1"/>
</dbReference>
<accession>A0A4Q5N234</accession>
<comment type="caution">
    <text evidence="1">The sequence shown here is derived from an EMBL/GenBank/DDBJ whole genome shotgun (WGS) entry which is preliminary data.</text>
</comment>
<keyword evidence="2" id="KW-1185">Reference proteome</keyword>
<dbReference type="Proteomes" id="UP000293764">
    <property type="component" value="Unassembled WGS sequence"/>
</dbReference>
<evidence type="ECO:0000313" key="1">
    <source>
        <dbReference type="EMBL" id="RYV50101.1"/>
    </source>
</evidence>
<dbReference type="OrthoDB" id="1491115at2"/>
<reference evidence="1 2" key="1">
    <citation type="submission" date="2019-01" db="EMBL/GenBank/DDBJ databases">
        <title>Novel species of Cellulomonas.</title>
        <authorList>
            <person name="Liu Q."/>
            <person name="Xin Y.-H."/>
        </authorList>
    </citation>
    <scope>NUCLEOTIDE SEQUENCE [LARGE SCALE GENOMIC DNA]</scope>
    <source>
        <strain evidence="1 2">HLT2-17</strain>
    </source>
</reference>
<name>A0A4Q5N234_9MICO</name>
<gene>
    <name evidence="1" type="ORF">EUA98_15380</name>
</gene>